<dbReference type="PANTHER" id="PTHR30098">
    <property type="entry name" value="LEUCYL/PHENYLALANYL-TRNA--PROTEIN TRANSFERASE"/>
    <property type="match status" value="1"/>
</dbReference>
<dbReference type="GO" id="GO:0016740">
    <property type="term" value="F:transferase activity"/>
    <property type="evidence" value="ECO:0007669"/>
    <property type="project" value="UniProtKB-KW"/>
</dbReference>
<dbReference type="InterPro" id="IPR004616">
    <property type="entry name" value="Leu/Phe-tRNA_Trfase"/>
</dbReference>
<comment type="catalytic activity">
    <reaction evidence="4">
        <text>N-terminal L-arginyl-[protein] + L-leucyl-tRNA(Leu) = N-terminal L-leucyl-L-arginyl-[protein] + tRNA(Leu) + H(+)</text>
        <dbReference type="Rhea" id="RHEA:50416"/>
        <dbReference type="Rhea" id="RHEA-COMP:9613"/>
        <dbReference type="Rhea" id="RHEA-COMP:9622"/>
        <dbReference type="Rhea" id="RHEA-COMP:12672"/>
        <dbReference type="Rhea" id="RHEA-COMP:12673"/>
        <dbReference type="ChEBI" id="CHEBI:15378"/>
        <dbReference type="ChEBI" id="CHEBI:64719"/>
        <dbReference type="ChEBI" id="CHEBI:78442"/>
        <dbReference type="ChEBI" id="CHEBI:78494"/>
        <dbReference type="ChEBI" id="CHEBI:133044"/>
        <dbReference type="EC" id="2.3.2.6"/>
    </reaction>
</comment>
<comment type="function">
    <text evidence="4">Functions in the N-end rule pathway of protein degradation where it conjugates Leu, Phe and, less efficiently, Met from aminoacyl-tRNAs to the N-termini of proteins containing an N-terminal arginine or lysine.</text>
</comment>
<keyword evidence="3 4" id="KW-0012">Acyltransferase</keyword>
<dbReference type="SUPFAM" id="SSF55729">
    <property type="entry name" value="Acyl-CoA N-acyltransferases (Nat)"/>
    <property type="match status" value="1"/>
</dbReference>
<evidence type="ECO:0000313" key="6">
    <source>
        <dbReference type="Proteomes" id="UP000632222"/>
    </source>
</evidence>
<comment type="caution">
    <text evidence="5">The sequence shown here is derived from an EMBL/GenBank/DDBJ whole genome shotgun (WGS) entry which is preliminary data.</text>
</comment>
<evidence type="ECO:0000256" key="4">
    <source>
        <dbReference type="HAMAP-Rule" id="MF_00688"/>
    </source>
</evidence>
<comment type="subcellular location">
    <subcellularLocation>
        <location evidence="4">Cytoplasm</location>
    </subcellularLocation>
</comment>
<dbReference type="InterPro" id="IPR016181">
    <property type="entry name" value="Acyl_CoA_acyltransferase"/>
</dbReference>
<dbReference type="Proteomes" id="UP000632222">
    <property type="component" value="Unassembled WGS sequence"/>
</dbReference>
<proteinExistence type="inferred from homology"/>
<evidence type="ECO:0000313" key="5">
    <source>
        <dbReference type="EMBL" id="GGJ58067.1"/>
    </source>
</evidence>
<evidence type="ECO:0000256" key="3">
    <source>
        <dbReference type="ARBA" id="ARBA00023315"/>
    </source>
</evidence>
<dbReference type="EMBL" id="BMOD01000042">
    <property type="protein sequence ID" value="GGJ58067.1"/>
    <property type="molecule type" value="Genomic_DNA"/>
</dbReference>
<evidence type="ECO:0000256" key="1">
    <source>
        <dbReference type="ARBA" id="ARBA00022490"/>
    </source>
</evidence>
<comment type="similarity">
    <text evidence="4">Belongs to the L/F-transferase family.</text>
</comment>
<dbReference type="EC" id="2.3.2.6" evidence="4"/>
<dbReference type="PANTHER" id="PTHR30098:SF2">
    <property type="entry name" value="LEUCYL_PHENYLALANYL-TRNA--PROTEIN TRANSFERASE"/>
    <property type="match status" value="1"/>
</dbReference>
<reference evidence="6" key="1">
    <citation type="journal article" date="2019" name="Int. J. Syst. Evol. Microbiol.">
        <title>The Global Catalogue of Microorganisms (GCM) 10K type strain sequencing project: providing services to taxonomists for standard genome sequencing and annotation.</title>
        <authorList>
            <consortium name="The Broad Institute Genomics Platform"/>
            <consortium name="The Broad Institute Genome Sequencing Center for Infectious Disease"/>
            <person name="Wu L."/>
            <person name="Ma J."/>
        </authorList>
    </citation>
    <scope>NUCLEOTIDE SEQUENCE [LARGE SCALE GENOMIC DNA]</scope>
    <source>
        <strain evidence="6">JCM 14370</strain>
    </source>
</reference>
<dbReference type="HAMAP" id="MF_00688">
    <property type="entry name" value="Leu_Phe_trans"/>
    <property type="match status" value="1"/>
</dbReference>
<dbReference type="NCBIfam" id="TIGR00667">
    <property type="entry name" value="aat"/>
    <property type="match status" value="1"/>
</dbReference>
<protein>
    <recommendedName>
        <fullName evidence="4">Leucyl/phenylalanyl-tRNA--protein transferase</fullName>
        <ecNumber evidence="4">2.3.2.6</ecNumber>
    </recommendedName>
    <alternativeName>
        <fullName evidence="4">L/F-transferase</fullName>
    </alternativeName>
    <alternativeName>
        <fullName evidence="4">Leucyltransferase</fullName>
    </alternativeName>
    <alternativeName>
        <fullName evidence="4">Phenyalanyltransferase</fullName>
    </alternativeName>
</protein>
<dbReference type="Pfam" id="PF03588">
    <property type="entry name" value="Leu_Phe_trans"/>
    <property type="match status" value="1"/>
</dbReference>
<comment type="catalytic activity">
    <reaction evidence="4">
        <text>N-terminal L-lysyl-[protein] + L-leucyl-tRNA(Leu) = N-terminal L-leucyl-L-lysyl-[protein] + tRNA(Leu) + H(+)</text>
        <dbReference type="Rhea" id="RHEA:12340"/>
        <dbReference type="Rhea" id="RHEA-COMP:9613"/>
        <dbReference type="Rhea" id="RHEA-COMP:9622"/>
        <dbReference type="Rhea" id="RHEA-COMP:12670"/>
        <dbReference type="Rhea" id="RHEA-COMP:12671"/>
        <dbReference type="ChEBI" id="CHEBI:15378"/>
        <dbReference type="ChEBI" id="CHEBI:65249"/>
        <dbReference type="ChEBI" id="CHEBI:78442"/>
        <dbReference type="ChEBI" id="CHEBI:78494"/>
        <dbReference type="ChEBI" id="CHEBI:133043"/>
        <dbReference type="EC" id="2.3.2.6"/>
    </reaction>
</comment>
<accession>A0ABQ2DI19</accession>
<keyword evidence="2 4" id="KW-0808">Transferase</keyword>
<dbReference type="Gene3D" id="3.40.630.70">
    <property type="entry name" value="Leucyl/phenylalanyl-tRNA-protein transferase, C-terminal domain"/>
    <property type="match status" value="1"/>
</dbReference>
<keyword evidence="1 4" id="KW-0963">Cytoplasm</keyword>
<sequence>MNHLDVYDIANGYAQGYFLMAGEDGKLGWYSSKERTLIPLDERFHIPKSLRRALNSGRFEVRIDGDFAGTVAGCAAREETWISDELKDIYFKLNEVGLAHSFETWHEGKLAGGILGIVLGGAFIGESMFFRVPEASKVAMVRLVEHLQAKNFTLYDAQLMNPHLERFGAYNIKSKQYQKLLDQALQQDVLFAD</sequence>
<evidence type="ECO:0000256" key="2">
    <source>
        <dbReference type="ARBA" id="ARBA00022679"/>
    </source>
</evidence>
<organism evidence="5 6">
    <name type="scientific">Deinococcus roseus</name>
    <dbReference type="NCBI Taxonomy" id="392414"/>
    <lineage>
        <taxon>Bacteria</taxon>
        <taxon>Thermotogati</taxon>
        <taxon>Deinococcota</taxon>
        <taxon>Deinococci</taxon>
        <taxon>Deinococcales</taxon>
        <taxon>Deinococcaceae</taxon>
        <taxon>Deinococcus</taxon>
    </lineage>
</organism>
<name>A0ABQ2DI19_9DEIO</name>
<gene>
    <name evidence="4 5" type="primary">aat</name>
    <name evidence="5" type="ORF">GCM10008938_50180</name>
</gene>
<keyword evidence="6" id="KW-1185">Reference proteome</keyword>
<dbReference type="InterPro" id="IPR042203">
    <property type="entry name" value="Leu/Phe-tRNA_Trfase_C"/>
</dbReference>
<comment type="catalytic activity">
    <reaction evidence="4">
        <text>L-phenylalanyl-tRNA(Phe) + an N-terminal L-alpha-aminoacyl-[protein] = an N-terminal L-phenylalanyl-L-alpha-aminoacyl-[protein] + tRNA(Phe)</text>
        <dbReference type="Rhea" id="RHEA:43632"/>
        <dbReference type="Rhea" id="RHEA-COMP:9668"/>
        <dbReference type="Rhea" id="RHEA-COMP:9699"/>
        <dbReference type="Rhea" id="RHEA-COMP:10636"/>
        <dbReference type="Rhea" id="RHEA-COMP:10637"/>
        <dbReference type="ChEBI" id="CHEBI:78442"/>
        <dbReference type="ChEBI" id="CHEBI:78531"/>
        <dbReference type="ChEBI" id="CHEBI:78597"/>
        <dbReference type="ChEBI" id="CHEBI:83561"/>
        <dbReference type="EC" id="2.3.2.6"/>
    </reaction>
</comment>
<dbReference type="RefSeq" id="WP_189008912.1">
    <property type="nucleotide sequence ID" value="NZ_BMOD01000042.1"/>
</dbReference>